<dbReference type="AlphaFoldDB" id="A0A1E8EWW0"/>
<gene>
    <name evidence="1" type="ORF">CLOACE_18790</name>
</gene>
<sequence length="92" mass="10784">MGTIKYSKIVTSNGELQFSKDTEVHEKEFDNMEYLKIYDVIGHFKVYINNSKDYVYLKTDSILELQDFQINSIKIEAVDLVGINSLQYYLCK</sequence>
<protein>
    <submittedName>
        <fullName evidence="1">Uncharacterized protein</fullName>
    </submittedName>
</protein>
<dbReference type="STRING" id="1121290.CLAOCE_18790"/>
<reference evidence="1 2" key="1">
    <citation type="submission" date="2016-06" db="EMBL/GenBank/DDBJ databases">
        <title>Genome sequence of Clostridium acetireducens DSM 10703.</title>
        <authorList>
            <person name="Poehlein A."/>
            <person name="Fluechter S."/>
            <person name="Duerre P."/>
            <person name="Daniel R."/>
        </authorList>
    </citation>
    <scope>NUCLEOTIDE SEQUENCE [LARGE SCALE GENOMIC DNA]</scope>
    <source>
        <strain evidence="1 2">DSM 10703</strain>
    </source>
</reference>
<accession>A0A1E8EWW0</accession>
<evidence type="ECO:0000313" key="1">
    <source>
        <dbReference type="EMBL" id="OFI05261.1"/>
    </source>
</evidence>
<dbReference type="Proteomes" id="UP000175744">
    <property type="component" value="Unassembled WGS sequence"/>
</dbReference>
<evidence type="ECO:0000313" key="2">
    <source>
        <dbReference type="Proteomes" id="UP000175744"/>
    </source>
</evidence>
<dbReference type="EMBL" id="LZFO01000032">
    <property type="protein sequence ID" value="OFI05261.1"/>
    <property type="molecule type" value="Genomic_DNA"/>
</dbReference>
<organism evidence="1 2">
    <name type="scientific">Clostridium acetireducens DSM 10703</name>
    <dbReference type="NCBI Taxonomy" id="1121290"/>
    <lineage>
        <taxon>Bacteria</taxon>
        <taxon>Bacillati</taxon>
        <taxon>Bacillota</taxon>
        <taxon>Clostridia</taxon>
        <taxon>Eubacteriales</taxon>
        <taxon>Clostridiaceae</taxon>
        <taxon>Clostridium</taxon>
    </lineage>
</organism>
<proteinExistence type="predicted"/>
<dbReference type="RefSeq" id="WP_070110846.1">
    <property type="nucleotide sequence ID" value="NZ_LZFO01000032.1"/>
</dbReference>
<keyword evidence="2" id="KW-1185">Reference proteome</keyword>
<name>A0A1E8EWW0_9CLOT</name>
<dbReference type="OrthoDB" id="1935889at2"/>
<comment type="caution">
    <text evidence="1">The sequence shown here is derived from an EMBL/GenBank/DDBJ whole genome shotgun (WGS) entry which is preliminary data.</text>
</comment>